<gene>
    <name evidence="2" type="primary">110679307</name>
</gene>
<reference evidence="2 3" key="1">
    <citation type="submission" date="2017-06" db="EMBL/GenBank/DDBJ databases">
        <title>Aedes aegypti genome working group (AGWG) sequencing and assembly.</title>
        <authorList>
            <consortium name="Aedes aegypti Genome Working Group (AGWG)"/>
            <person name="Matthews B.J."/>
        </authorList>
    </citation>
    <scope>NUCLEOTIDE SEQUENCE [LARGE SCALE GENOMIC DNA]</scope>
    <source>
        <strain evidence="2 3">LVP_AGWG</strain>
    </source>
</reference>
<accession>A0A6I8TZN5</accession>
<dbReference type="InParanoid" id="A0A6I8TZN5"/>
<evidence type="ECO:0000313" key="2">
    <source>
        <dbReference type="EnsemblMetazoa" id="AAEL021683-PA"/>
    </source>
</evidence>
<reference evidence="2" key="2">
    <citation type="submission" date="2020-05" db="UniProtKB">
        <authorList>
            <consortium name="EnsemblMetazoa"/>
        </authorList>
    </citation>
    <scope>IDENTIFICATION</scope>
    <source>
        <strain evidence="2">LVP_AGWG</strain>
    </source>
</reference>
<name>A0A6I8TZN5_AEDAE</name>
<feature type="compositionally biased region" description="Basic residues" evidence="1">
    <location>
        <begin position="90"/>
        <end position="110"/>
    </location>
</feature>
<evidence type="ECO:0000256" key="1">
    <source>
        <dbReference type="SAM" id="MobiDB-lite"/>
    </source>
</evidence>
<organism evidence="2 3">
    <name type="scientific">Aedes aegypti</name>
    <name type="common">Yellowfever mosquito</name>
    <name type="synonym">Culex aegypti</name>
    <dbReference type="NCBI Taxonomy" id="7159"/>
    <lineage>
        <taxon>Eukaryota</taxon>
        <taxon>Metazoa</taxon>
        <taxon>Ecdysozoa</taxon>
        <taxon>Arthropoda</taxon>
        <taxon>Hexapoda</taxon>
        <taxon>Insecta</taxon>
        <taxon>Pterygota</taxon>
        <taxon>Neoptera</taxon>
        <taxon>Endopterygota</taxon>
        <taxon>Diptera</taxon>
        <taxon>Nematocera</taxon>
        <taxon>Culicoidea</taxon>
        <taxon>Culicidae</taxon>
        <taxon>Culicinae</taxon>
        <taxon>Aedini</taxon>
        <taxon>Aedes</taxon>
        <taxon>Stegomyia</taxon>
    </lineage>
</organism>
<feature type="compositionally biased region" description="Polar residues" evidence="1">
    <location>
        <begin position="111"/>
        <end position="122"/>
    </location>
</feature>
<dbReference type="Proteomes" id="UP000008820">
    <property type="component" value="Chromosome 3"/>
</dbReference>
<protein>
    <submittedName>
        <fullName evidence="2">Uncharacterized protein</fullName>
    </submittedName>
</protein>
<feature type="region of interest" description="Disordered" evidence="1">
    <location>
        <begin position="72"/>
        <end position="180"/>
    </location>
</feature>
<sequence>MYPVGHHICCYGQHLCMQQGPAAATIATPTFYHGGMPQPPYGMAPPMLQMAPPVWQMTPPVVQLPPPVQGVWRFPSAPGKGHARGAQNQGRRRRRRRPSPGRRQWQHHNQRQSQRESWSSTRDSPRPLEGPPPRSKWMKNGSQSDVETPRPPQIERTSDETLVVSAPLPATCGPSTSGGA</sequence>
<keyword evidence="3" id="KW-1185">Reference proteome</keyword>
<dbReference type="AlphaFoldDB" id="A0A6I8TZN5"/>
<dbReference type="EnsemblMetazoa" id="AAEL021683-RA">
    <property type="protein sequence ID" value="AAEL021683-PA"/>
    <property type="gene ID" value="AAEL021683"/>
</dbReference>
<evidence type="ECO:0000313" key="3">
    <source>
        <dbReference type="Proteomes" id="UP000008820"/>
    </source>
</evidence>
<proteinExistence type="predicted"/>